<feature type="region of interest" description="Disordered" evidence="1">
    <location>
        <begin position="1"/>
        <end position="22"/>
    </location>
</feature>
<comment type="caution">
    <text evidence="3">The sequence shown here is derived from an EMBL/GenBank/DDBJ whole genome shotgun (WGS) entry which is preliminary data.</text>
</comment>
<evidence type="ECO:0000256" key="1">
    <source>
        <dbReference type="SAM" id="MobiDB-lite"/>
    </source>
</evidence>
<sequence length="980" mass="109664">MEVAANLEAEGRPTGTIQEEEVEEISSCEASAVTTSDAHSAQRDGEDTAALTNLVSGDVAADQQVGTEESALFTQISDLSWDAPDELAKLIDVCSRVISNPHGHEEEEEAQLRRSQPAFQEVLEYFMQCVCVSPYFRGFDKEELTVLVDDMCIVEVSRDTTVLQQGVLASFVALIIEGQVDVLTDGEKVGSLGTGELFGELSYFATGGKRQADVRCSSERATIGCFVHERIEVTCLKNPELGLQLQRVLACATVGKVRKIERMQHGSEAFLPSKVPPPARLKMLTTAHEVDQGLGDNITSAELYILAEAMQIVNIPTKTRVLHKGKTGEHVLFIVAGTLCEHEDDHDSEVLYSRDAGEWWGEESCMVIDMKSGQERRYNTYTEGDVILAVLSFEQLEQLNSDKPELATKIFIRLGRLLMQRMQAAVRFRGSGLEEGLEWHDREEICRRSKARHGGQFVSDCLEEEVQQLLLYCRDVGTFFTIFTAEDIEFLSQGYFVMLMANEGDIIMQAGEMATFLGILVQGEANVEFKGNFVAKMMAGAVFGEMSLFNKGTRQGRASALREALSAFVEIAVTTKHYSQRAVLYSRDAGEWWGEESCMVIDMKSGQERRYNTYTEGDVILAVLSFEQLEQLNSDKPELATKIFIRLGRLLMQRMQAAVRFRGSGLEEGLEWHDREEICRRSKARHGGQFVSDCLEEEVQQLLLYCRDVGTFFTIFTAEDIEFLSQGYFVMLMANEGDIIMQAGEMATFLGILVQGEANVEFKGNFVAKMMAGAVFGEMSLFNKGTRQARVLAHCGSLVACLPFHLIPEINLKNPTLGQKLLRLMATAGVSRLKIQAVKCEDFKMLQPERVKVYLPIFLEILQLPQFQSLDQDDLDLLCKHVRFTTLKSARLFAKKTKMTHLLLVINGGLHRKSSKEGKIFKATGVGEFAASSVLLDMVILDRLPRLKRVSGPHPPACCEFDWRRRWQLVAHFPPRAVNF</sequence>
<organism evidence="3 4">
    <name type="scientific">Cymbomonas tetramitiformis</name>
    <dbReference type="NCBI Taxonomy" id="36881"/>
    <lineage>
        <taxon>Eukaryota</taxon>
        <taxon>Viridiplantae</taxon>
        <taxon>Chlorophyta</taxon>
        <taxon>Pyramimonadophyceae</taxon>
        <taxon>Pyramimonadales</taxon>
        <taxon>Pyramimonadaceae</taxon>
        <taxon>Cymbomonas</taxon>
    </lineage>
</organism>
<dbReference type="PROSITE" id="PS00889">
    <property type="entry name" value="CNMP_BINDING_2"/>
    <property type="match status" value="1"/>
</dbReference>
<protein>
    <recommendedName>
        <fullName evidence="2">Cyclic nucleotide-binding domain-containing protein</fullName>
    </recommendedName>
</protein>
<reference evidence="3 4" key="1">
    <citation type="journal article" date="2015" name="Genome Biol. Evol.">
        <title>Comparative Genomics of a Bacterivorous Green Alga Reveals Evolutionary Causalities and Consequences of Phago-Mixotrophic Mode of Nutrition.</title>
        <authorList>
            <person name="Burns J.A."/>
            <person name="Paasch A."/>
            <person name="Narechania A."/>
            <person name="Kim E."/>
        </authorList>
    </citation>
    <scope>NUCLEOTIDE SEQUENCE [LARGE SCALE GENOMIC DNA]</scope>
    <source>
        <strain evidence="3 4">PLY_AMNH</strain>
    </source>
</reference>
<evidence type="ECO:0000259" key="2">
    <source>
        <dbReference type="PROSITE" id="PS50042"/>
    </source>
</evidence>
<dbReference type="Pfam" id="PF00027">
    <property type="entry name" value="cNMP_binding"/>
    <property type="match status" value="3"/>
</dbReference>
<evidence type="ECO:0000313" key="3">
    <source>
        <dbReference type="EMBL" id="KAK3235079.1"/>
    </source>
</evidence>
<dbReference type="SUPFAM" id="SSF51206">
    <property type="entry name" value="cAMP-binding domain-like"/>
    <property type="match status" value="5"/>
</dbReference>
<dbReference type="InterPro" id="IPR018490">
    <property type="entry name" value="cNMP-bd_dom_sf"/>
</dbReference>
<dbReference type="InterPro" id="IPR014710">
    <property type="entry name" value="RmlC-like_jellyroll"/>
</dbReference>
<dbReference type="SMART" id="SM00100">
    <property type="entry name" value="cNMP"/>
    <property type="match status" value="3"/>
</dbReference>
<dbReference type="PROSITE" id="PS50042">
    <property type="entry name" value="CNMP_BINDING_3"/>
    <property type="match status" value="4"/>
</dbReference>
<dbReference type="InterPro" id="IPR018488">
    <property type="entry name" value="cNMP-bd_CS"/>
</dbReference>
<dbReference type="PANTHER" id="PTHR47823">
    <property type="entry name" value="ION_TRANS DOMAIN-CONTAINING PROTEIN"/>
    <property type="match status" value="1"/>
</dbReference>
<dbReference type="CDD" id="cd00038">
    <property type="entry name" value="CAP_ED"/>
    <property type="match status" value="4"/>
</dbReference>
<dbReference type="PANTHER" id="PTHR47823:SF9">
    <property type="entry name" value="CHROMOSOME UNDETERMINED SCAFFOLD_10, WHOLE GENOME SHOTGUN SEQUENCE"/>
    <property type="match status" value="1"/>
</dbReference>
<feature type="domain" description="Cyclic nucleotide-binding" evidence="2">
    <location>
        <begin position="479"/>
        <end position="562"/>
    </location>
</feature>
<dbReference type="AlphaFoldDB" id="A0AAE0BFK1"/>
<dbReference type="Proteomes" id="UP001190700">
    <property type="component" value="Unassembled WGS sequence"/>
</dbReference>
<proteinExistence type="predicted"/>
<feature type="domain" description="Cyclic nucleotide-binding" evidence="2">
    <location>
        <begin position="135"/>
        <end position="219"/>
    </location>
</feature>
<dbReference type="InterPro" id="IPR000595">
    <property type="entry name" value="cNMP-bd_dom"/>
</dbReference>
<name>A0AAE0BFK1_9CHLO</name>
<accession>A0AAE0BFK1</accession>
<dbReference type="EMBL" id="LGRX02035371">
    <property type="protein sequence ID" value="KAK3235079.1"/>
    <property type="molecule type" value="Genomic_DNA"/>
</dbReference>
<evidence type="ECO:0000313" key="4">
    <source>
        <dbReference type="Proteomes" id="UP001190700"/>
    </source>
</evidence>
<gene>
    <name evidence="3" type="ORF">CYMTET_54700</name>
</gene>
<dbReference type="Gene3D" id="2.60.120.10">
    <property type="entry name" value="Jelly Rolls"/>
    <property type="match status" value="5"/>
</dbReference>
<feature type="domain" description="Cyclic nucleotide-binding" evidence="2">
    <location>
        <begin position="712"/>
        <end position="793"/>
    </location>
</feature>
<feature type="domain" description="Cyclic nucleotide-binding" evidence="2">
    <location>
        <begin position="294"/>
        <end position="399"/>
    </location>
</feature>
<keyword evidence="4" id="KW-1185">Reference proteome</keyword>